<accession>A0ABY5AJ04</accession>
<reference evidence="2" key="1">
    <citation type="submission" date="2022-06" db="EMBL/GenBank/DDBJ databases">
        <title>Complete Genome Sequence of Arcanobacterium pinnipediorum strain DSM 28752 isolated from a harbour seal.</title>
        <authorList>
            <person name="Borowiak M."/>
            <person name="Kreitlow A."/>
            <person name="Alssahen M."/>
            <person name="Malorny B."/>
            <person name="Laemmler C."/>
            <person name="Prenger-Berninghoff E."/>
            <person name="Siebert U."/>
            <person name="Ploetz M."/>
            <person name="Abdulmawjood A."/>
        </authorList>
    </citation>
    <scope>NUCLEOTIDE SEQUENCE</scope>
    <source>
        <strain evidence="2">DSM 28752</strain>
    </source>
</reference>
<keyword evidence="3" id="KW-1185">Reference proteome</keyword>
<dbReference type="Proteomes" id="UP001056109">
    <property type="component" value="Chromosome"/>
</dbReference>
<protein>
    <submittedName>
        <fullName evidence="2">GNAT family N-acetyltransferase</fullName>
    </submittedName>
</protein>
<dbReference type="Gene3D" id="3.40.630.30">
    <property type="match status" value="1"/>
</dbReference>
<dbReference type="RefSeq" id="WP_252674028.1">
    <property type="nucleotide sequence ID" value="NZ_CP099547.1"/>
</dbReference>
<dbReference type="SUPFAM" id="SSF55729">
    <property type="entry name" value="Acyl-CoA N-acyltransferases (Nat)"/>
    <property type="match status" value="1"/>
</dbReference>
<sequence>MIDNDFALLWQLEIEPHWHGITPIAQVYDQDLWLKFGYQDELLTLDILGEPDKVIGELHRLKLHHQRPDIVLLPRAVKPLLNAQLCEYFGPSFGWDWDFYYAKSALDEVDHTNRVDFVSADSVQYNQYANDIRAVLQLANPISDSLSYFEKLSWFVIWEGDEIAAVLGVEIKDSRAHLHGLGTSPKYRGRGYAQALMVGAINQLLRHYQVVYFSMWGWNHVARTLYEKIGVHHAAALTHARREPFIELNSQ</sequence>
<dbReference type="Pfam" id="PF00583">
    <property type="entry name" value="Acetyltransf_1"/>
    <property type="match status" value="1"/>
</dbReference>
<dbReference type="EMBL" id="CP099547">
    <property type="protein sequence ID" value="USR80178.1"/>
    <property type="molecule type" value="Genomic_DNA"/>
</dbReference>
<dbReference type="InterPro" id="IPR000182">
    <property type="entry name" value="GNAT_dom"/>
</dbReference>
<dbReference type="CDD" id="cd04301">
    <property type="entry name" value="NAT_SF"/>
    <property type="match status" value="1"/>
</dbReference>
<feature type="domain" description="N-acetyltransferase" evidence="1">
    <location>
        <begin position="115"/>
        <end position="249"/>
    </location>
</feature>
<dbReference type="PROSITE" id="PS51186">
    <property type="entry name" value="GNAT"/>
    <property type="match status" value="1"/>
</dbReference>
<name>A0ABY5AJ04_9ACTO</name>
<gene>
    <name evidence="2" type="ORF">NG665_04195</name>
</gene>
<organism evidence="2 3">
    <name type="scientific">Arcanobacterium pinnipediorum</name>
    <dbReference type="NCBI Taxonomy" id="1503041"/>
    <lineage>
        <taxon>Bacteria</taxon>
        <taxon>Bacillati</taxon>
        <taxon>Actinomycetota</taxon>
        <taxon>Actinomycetes</taxon>
        <taxon>Actinomycetales</taxon>
        <taxon>Actinomycetaceae</taxon>
        <taxon>Arcanobacterium</taxon>
    </lineage>
</organism>
<evidence type="ECO:0000259" key="1">
    <source>
        <dbReference type="PROSITE" id="PS51186"/>
    </source>
</evidence>
<evidence type="ECO:0000313" key="3">
    <source>
        <dbReference type="Proteomes" id="UP001056109"/>
    </source>
</evidence>
<dbReference type="InterPro" id="IPR016181">
    <property type="entry name" value="Acyl_CoA_acyltransferase"/>
</dbReference>
<evidence type="ECO:0000313" key="2">
    <source>
        <dbReference type="EMBL" id="USR80178.1"/>
    </source>
</evidence>
<proteinExistence type="predicted"/>